<feature type="region of interest" description="Disordered" evidence="2">
    <location>
        <begin position="136"/>
        <end position="173"/>
    </location>
</feature>
<feature type="coiled-coil region" evidence="1">
    <location>
        <begin position="65"/>
        <end position="113"/>
    </location>
</feature>
<dbReference type="InterPro" id="IPR052823">
    <property type="entry name" value="SXP/RAL-2_related"/>
</dbReference>
<dbReference type="PANTHER" id="PTHR21593:SF36">
    <property type="entry name" value="DUF148 DOMAIN-CONTAINING PROTEIN-RELATED"/>
    <property type="match status" value="1"/>
</dbReference>
<protein>
    <recommendedName>
        <fullName evidence="3">SXP/RAL-2 family protein Ani s 5-like cation-binding domain-containing protein</fullName>
    </recommendedName>
</protein>
<evidence type="ECO:0000313" key="5">
    <source>
        <dbReference type="Proteomes" id="UP000054047"/>
    </source>
</evidence>
<name>A0A0C2FAU0_9BILA</name>
<evidence type="ECO:0000256" key="1">
    <source>
        <dbReference type="SAM" id="Coils"/>
    </source>
</evidence>
<feature type="compositionally biased region" description="Pro residues" evidence="2">
    <location>
        <begin position="1"/>
        <end position="10"/>
    </location>
</feature>
<evidence type="ECO:0000259" key="3">
    <source>
        <dbReference type="Pfam" id="PF02520"/>
    </source>
</evidence>
<keyword evidence="1" id="KW-0175">Coiled coil</keyword>
<dbReference type="Proteomes" id="UP000054047">
    <property type="component" value="Unassembled WGS sequence"/>
</dbReference>
<dbReference type="AlphaFoldDB" id="A0A0C2FAU0"/>
<keyword evidence="5" id="KW-1185">Reference proteome</keyword>
<feature type="domain" description="SXP/RAL-2 family protein Ani s 5-like cation-binding" evidence="3">
    <location>
        <begin position="25"/>
        <end position="118"/>
    </location>
</feature>
<feature type="region of interest" description="Disordered" evidence="2">
    <location>
        <begin position="1"/>
        <end position="24"/>
    </location>
</feature>
<feature type="non-terminal residue" evidence="4">
    <location>
        <position position="1"/>
    </location>
</feature>
<dbReference type="EMBL" id="KN781799">
    <property type="protein sequence ID" value="KIH43904.1"/>
    <property type="molecule type" value="Genomic_DNA"/>
</dbReference>
<reference evidence="4 5" key="1">
    <citation type="submission" date="2013-12" db="EMBL/GenBank/DDBJ databases">
        <title>Draft genome of the parsitic nematode Ancylostoma duodenale.</title>
        <authorList>
            <person name="Mitreva M."/>
        </authorList>
    </citation>
    <scope>NUCLEOTIDE SEQUENCE [LARGE SCALE GENOMIC DNA]</scope>
    <source>
        <strain evidence="4 5">Zhejiang</strain>
    </source>
</reference>
<sequence length="194" mass="21461">GPPGPPPRPGYPGAQPSFPSSTSWEARQEFNQIQTDPNLTKQQYEDYMNRWANKYGVTDKYDAYKKDIENQTIEAQQELDGALNALPKYFTQLRNIENNMTLTAAQAAQEKKELFKTLTPKQQRAAESLEDIFAPDYAKMPPPRPYGPGPYGPGPYGPGPYGPGPYGPGPYGPGPYGPGPYGTYRPYGSYGHCM</sequence>
<organism evidence="4 5">
    <name type="scientific">Ancylostoma duodenale</name>
    <dbReference type="NCBI Taxonomy" id="51022"/>
    <lineage>
        <taxon>Eukaryota</taxon>
        <taxon>Metazoa</taxon>
        <taxon>Ecdysozoa</taxon>
        <taxon>Nematoda</taxon>
        <taxon>Chromadorea</taxon>
        <taxon>Rhabditida</taxon>
        <taxon>Rhabditina</taxon>
        <taxon>Rhabditomorpha</taxon>
        <taxon>Strongyloidea</taxon>
        <taxon>Ancylostomatidae</taxon>
        <taxon>Ancylostomatinae</taxon>
        <taxon>Ancylostoma</taxon>
    </lineage>
</organism>
<evidence type="ECO:0000256" key="2">
    <source>
        <dbReference type="SAM" id="MobiDB-lite"/>
    </source>
</evidence>
<dbReference type="Pfam" id="PF02520">
    <property type="entry name" value="ANIS5_cation-bd"/>
    <property type="match status" value="1"/>
</dbReference>
<accession>A0A0C2FAU0</accession>
<dbReference type="InterPro" id="IPR003677">
    <property type="entry name" value="ANIS5_cation-bd"/>
</dbReference>
<proteinExistence type="predicted"/>
<evidence type="ECO:0000313" key="4">
    <source>
        <dbReference type="EMBL" id="KIH43904.1"/>
    </source>
</evidence>
<gene>
    <name evidence="4" type="ORF">ANCDUO_26083</name>
</gene>
<dbReference type="OrthoDB" id="5877184at2759"/>
<feature type="compositionally biased region" description="Pro residues" evidence="2">
    <location>
        <begin position="140"/>
        <end position="173"/>
    </location>
</feature>
<dbReference type="PANTHER" id="PTHR21593">
    <property type="entry name" value="PRION-LIKE- Q/N-RICH -DOMAIN-BEARING PROTEIN PROTEIN"/>
    <property type="match status" value="1"/>
</dbReference>